<dbReference type="InterPro" id="IPR055335">
    <property type="entry name" value="Ucp6/RUP1"/>
</dbReference>
<feature type="coiled-coil region" evidence="1">
    <location>
        <begin position="530"/>
        <end position="564"/>
    </location>
</feature>
<feature type="compositionally biased region" description="Polar residues" evidence="2">
    <location>
        <begin position="735"/>
        <end position="748"/>
    </location>
</feature>
<dbReference type="RefSeq" id="XP_062735415.1">
    <property type="nucleotide sequence ID" value="XM_062876784.1"/>
</dbReference>
<dbReference type="GeneID" id="87896266"/>
<organism evidence="3 4">
    <name type="scientific">Podospora bellae-mahoneyi</name>
    <dbReference type="NCBI Taxonomy" id="2093777"/>
    <lineage>
        <taxon>Eukaryota</taxon>
        <taxon>Fungi</taxon>
        <taxon>Dikarya</taxon>
        <taxon>Ascomycota</taxon>
        <taxon>Pezizomycotina</taxon>
        <taxon>Sordariomycetes</taxon>
        <taxon>Sordariomycetidae</taxon>
        <taxon>Sordariales</taxon>
        <taxon>Podosporaceae</taxon>
        <taxon>Podospora</taxon>
    </lineage>
</organism>
<gene>
    <name evidence="3" type="ORF">QC761_210480</name>
</gene>
<sequence>MADESMLTNKEQEAHKMATETGIVFPDNLMLIRALRKHNNNVNAVVEEWFTLCGTDEWVSRYKDKPSTDKSATTGWDSWEEMPGLEATETSNITPLLGAESSPSFRIQGEDEVLYGQTPGTTGAPPTRVPSRADNRAPTSKEQEDEDIQKAVAASLAAQKPTLPPRPSSSAKGQFGPATREHYSEEEWAVTSHYPPPLEDEVPTCRQRKPGLPVFLRRRPNHNSHLLGGLLMILQRIPAARNTLLRIGDEPAWGYRCSQDWWKGEPITVNGPRWEFEVHRLMAFLEGTTRSYATADILAQFPEPERYFDDDEEKEFLHRFAYNNALRDVEGSSSTVGYSVLMSEVEVVPIQDITVHQSEDQFGLLDLFIPAPLHHIDTKYEAKSPKTLYDYLDLLFYPDVPVAAEDLDQGMLAMIRHPSSVLTLRTRDSRITDIEIPEIFHLDRYMACNRERLAEIAREQIDLYRRKTNGLKTAEGEATRKELALATIKSLKDKIESMRKGALWRNYNDAFRNAEDVMYLPSSQDEPSWSDEEKEILAHYRTRIKQLEQVIARAESVTEKLNEEIFHPIAAKSEANSAKFTTPSDDPAWNPTYKYTLVGAVIGDSQVLLRWTGEPLDDIIQEGSSPGVEDTGGWWLKMSYRNRVEYEFLKLKSVLAMWNKSKENRMLVYATDSAMNEKYDPLPDKLQKFVKDDNHFFKKELQTDQSQRPPEAEASKKRGADDQWAGIAGPGKLQRSASLDTLSSNRASAGSGGDKDDEMMLDVVGDGADGGEPVGGKGVSVAVQEMVERRTSAFFPIIASADAYEIAQGDAATKTSVNEVGGNGGGGSLADPITNNGDGDRMVTD</sequence>
<proteinExistence type="predicted"/>
<dbReference type="PANTHER" id="PTHR39597:SF1">
    <property type="entry name" value="UBA DOMAIN-CONTAINING PROTEIN RUP1"/>
    <property type="match status" value="1"/>
</dbReference>
<feature type="compositionally biased region" description="Basic and acidic residues" evidence="2">
    <location>
        <begin position="131"/>
        <end position="142"/>
    </location>
</feature>
<name>A0ABR0FTJ8_9PEZI</name>
<feature type="compositionally biased region" description="Low complexity" evidence="2">
    <location>
        <begin position="116"/>
        <end position="126"/>
    </location>
</feature>
<evidence type="ECO:0000313" key="4">
    <source>
        <dbReference type="Proteomes" id="UP001322138"/>
    </source>
</evidence>
<protein>
    <recommendedName>
        <fullName evidence="5">Ubiquitin interaction domain-containing protein</fullName>
    </recommendedName>
</protein>
<dbReference type="Proteomes" id="UP001322138">
    <property type="component" value="Unassembled WGS sequence"/>
</dbReference>
<feature type="region of interest" description="Disordered" evidence="2">
    <location>
        <begin position="817"/>
        <end position="845"/>
    </location>
</feature>
<feature type="compositionally biased region" description="Basic and acidic residues" evidence="2">
    <location>
        <begin position="710"/>
        <end position="721"/>
    </location>
</feature>
<keyword evidence="1" id="KW-0175">Coiled coil</keyword>
<evidence type="ECO:0000313" key="3">
    <source>
        <dbReference type="EMBL" id="KAK4646439.1"/>
    </source>
</evidence>
<accession>A0ABR0FTJ8</accession>
<dbReference type="EMBL" id="JAFFGZ010000004">
    <property type="protein sequence ID" value="KAK4646439.1"/>
    <property type="molecule type" value="Genomic_DNA"/>
</dbReference>
<feature type="region of interest" description="Disordered" evidence="2">
    <location>
        <begin position="699"/>
        <end position="761"/>
    </location>
</feature>
<comment type="caution">
    <text evidence="3">The sequence shown here is derived from an EMBL/GenBank/DDBJ whole genome shotgun (WGS) entry which is preliminary data.</text>
</comment>
<evidence type="ECO:0000256" key="1">
    <source>
        <dbReference type="SAM" id="Coils"/>
    </source>
</evidence>
<feature type="region of interest" description="Disordered" evidence="2">
    <location>
        <begin position="115"/>
        <end position="188"/>
    </location>
</feature>
<evidence type="ECO:0000256" key="2">
    <source>
        <dbReference type="SAM" id="MobiDB-lite"/>
    </source>
</evidence>
<keyword evidence="4" id="KW-1185">Reference proteome</keyword>
<feature type="region of interest" description="Disordered" evidence="2">
    <location>
        <begin position="64"/>
        <end position="83"/>
    </location>
</feature>
<reference evidence="3 4" key="1">
    <citation type="journal article" date="2023" name="bioRxiv">
        <title>High-quality genome assemblies of four members of thePodospora anserinaspecies complex.</title>
        <authorList>
            <person name="Ament-Velasquez S.L."/>
            <person name="Vogan A.A."/>
            <person name="Wallerman O."/>
            <person name="Hartmann F."/>
            <person name="Gautier V."/>
            <person name="Silar P."/>
            <person name="Giraud T."/>
            <person name="Johannesson H."/>
        </authorList>
    </citation>
    <scope>NUCLEOTIDE SEQUENCE [LARGE SCALE GENOMIC DNA]</scope>
    <source>
        <strain evidence="3 4">CBS 112042</strain>
    </source>
</reference>
<dbReference type="PANTHER" id="PTHR39597">
    <property type="entry name" value="UBA DOMAIN-CONTAINING PROTEIN RUP1"/>
    <property type="match status" value="1"/>
</dbReference>
<evidence type="ECO:0008006" key="5">
    <source>
        <dbReference type="Google" id="ProtNLM"/>
    </source>
</evidence>